<dbReference type="AlphaFoldDB" id="A0A916WWT8"/>
<comment type="caution">
    <text evidence="2">The sequence shown here is derived from an EMBL/GenBank/DDBJ whole genome shotgun (WGS) entry which is preliminary data.</text>
</comment>
<gene>
    <name evidence="2" type="ORF">GCM10011492_29390</name>
</gene>
<dbReference type="Proteomes" id="UP000636793">
    <property type="component" value="Unassembled WGS sequence"/>
</dbReference>
<dbReference type="RefSeq" id="WP_188837764.1">
    <property type="nucleotide sequence ID" value="NZ_BMHI01000004.1"/>
</dbReference>
<feature type="domain" description="Bacterial bifunctional deaminase-reductase C-terminal" evidence="1">
    <location>
        <begin position="4"/>
        <end position="175"/>
    </location>
</feature>
<accession>A0A916WWT8</accession>
<dbReference type="Gene3D" id="3.40.430.10">
    <property type="entry name" value="Dihydrofolate Reductase, subunit A"/>
    <property type="match status" value="1"/>
</dbReference>
<dbReference type="GO" id="GO:0009231">
    <property type="term" value="P:riboflavin biosynthetic process"/>
    <property type="evidence" value="ECO:0007669"/>
    <property type="project" value="InterPro"/>
</dbReference>
<protein>
    <submittedName>
        <fullName evidence="2">Deaminase</fullName>
    </submittedName>
</protein>
<dbReference type="EMBL" id="BMHI01000004">
    <property type="protein sequence ID" value="GGB36783.1"/>
    <property type="molecule type" value="Genomic_DNA"/>
</dbReference>
<name>A0A916WWT8_9MICO</name>
<reference evidence="2" key="1">
    <citation type="journal article" date="2014" name="Int. J. Syst. Evol. Microbiol.">
        <title>Complete genome sequence of Corynebacterium casei LMG S-19264T (=DSM 44701T), isolated from a smear-ripened cheese.</title>
        <authorList>
            <consortium name="US DOE Joint Genome Institute (JGI-PGF)"/>
            <person name="Walter F."/>
            <person name="Albersmeier A."/>
            <person name="Kalinowski J."/>
            <person name="Ruckert C."/>
        </authorList>
    </citation>
    <scope>NUCLEOTIDE SEQUENCE</scope>
    <source>
        <strain evidence="2">CGMCC 1.15085</strain>
    </source>
</reference>
<reference evidence="2" key="2">
    <citation type="submission" date="2020-09" db="EMBL/GenBank/DDBJ databases">
        <authorList>
            <person name="Sun Q."/>
            <person name="Zhou Y."/>
        </authorList>
    </citation>
    <scope>NUCLEOTIDE SEQUENCE</scope>
    <source>
        <strain evidence="2">CGMCC 1.15085</strain>
    </source>
</reference>
<dbReference type="InterPro" id="IPR002734">
    <property type="entry name" value="RibDG_C"/>
</dbReference>
<dbReference type="SUPFAM" id="SSF53597">
    <property type="entry name" value="Dihydrofolate reductase-like"/>
    <property type="match status" value="1"/>
</dbReference>
<evidence type="ECO:0000313" key="3">
    <source>
        <dbReference type="Proteomes" id="UP000636793"/>
    </source>
</evidence>
<sequence>MGIVQAQAIMSLDGYVAKQDNTIGRLFDWLQNGSVALRAPAGDFTVHLSPASTEHWQKWVLSLGALVCGRTLFEVTNGWDGRHSLGVPVVVVTHRIPQEWVDAHPDAPFHFVTAGVAAAIARARELAGDADVSVTGGTIARQCLDLGLLDEIAIDLVPVVMGAGNRPFFGELSSQDVLLDNPTVCIQGDRVTHLVFPVSR</sequence>
<dbReference type="InterPro" id="IPR024072">
    <property type="entry name" value="DHFR-like_dom_sf"/>
</dbReference>
<keyword evidence="3" id="KW-1185">Reference proteome</keyword>
<dbReference type="Pfam" id="PF01872">
    <property type="entry name" value="RibD_C"/>
    <property type="match status" value="1"/>
</dbReference>
<proteinExistence type="predicted"/>
<organism evidence="2 3">
    <name type="scientific">Flexivirga endophytica</name>
    <dbReference type="NCBI Taxonomy" id="1849103"/>
    <lineage>
        <taxon>Bacteria</taxon>
        <taxon>Bacillati</taxon>
        <taxon>Actinomycetota</taxon>
        <taxon>Actinomycetes</taxon>
        <taxon>Micrococcales</taxon>
        <taxon>Dermacoccaceae</taxon>
        <taxon>Flexivirga</taxon>
    </lineage>
</organism>
<evidence type="ECO:0000313" key="2">
    <source>
        <dbReference type="EMBL" id="GGB36783.1"/>
    </source>
</evidence>
<dbReference type="GO" id="GO:0008703">
    <property type="term" value="F:5-amino-6-(5-phosphoribosylamino)uracil reductase activity"/>
    <property type="evidence" value="ECO:0007669"/>
    <property type="project" value="InterPro"/>
</dbReference>
<evidence type="ECO:0000259" key="1">
    <source>
        <dbReference type="Pfam" id="PF01872"/>
    </source>
</evidence>